<evidence type="ECO:0000256" key="1">
    <source>
        <dbReference type="SAM" id="Phobius"/>
    </source>
</evidence>
<keyword evidence="1" id="KW-0812">Transmembrane</keyword>
<reference evidence="2" key="1">
    <citation type="submission" date="2018-06" db="EMBL/GenBank/DDBJ databases">
        <authorList>
            <person name="Zhirakovskaya E."/>
        </authorList>
    </citation>
    <scope>NUCLEOTIDE SEQUENCE</scope>
</reference>
<sequence>MSYRWLYIVFMIGGVSYLRYIGYKRSKRVEQKLDLILTTLGVDPEEGVAGDAKALPANNVVSVEKENAH</sequence>
<feature type="transmembrane region" description="Helical" evidence="1">
    <location>
        <begin position="6"/>
        <end position="23"/>
    </location>
</feature>
<evidence type="ECO:0000313" key="2">
    <source>
        <dbReference type="EMBL" id="VAX20126.1"/>
    </source>
</evidence>
<organism evidence="2">
    <name type="scientific">hydrothermal vent metagenome</name>
    <dbReference type="NCBI Taxonomy" id="652676"/>
    <lineage>
        <taxon>unclassified sequences</taxon>
        <taxon>metagenomes</taxon>
        <taxon>ecological metagenomes</taxon>
    </lineage>
</organism>
<keyword evidence="1" id="KW-1133">Transmembrane helix</keyword>
<proteinExistence type="predicted"/>
<keyword evidence="1" id="KW-0472">Membrane</keyword>
<accession>A0A3B1BP64</accession>
<name>A0A3B1BP64_9ZZZZ</name>
<gene>
    <name evidence="2" type="ORF">MNBD_NITROSPINAE01-694</name>
</gene>
<protein>
    <submittedName>
        <fullName evidence="2">Uncharacterized protein</fullName>
    </submittedName>
</protein>
<dbReference type="EMBL" id="UOGC01000100">
    <property type="protein sequence ID" value="VAX20126.1"/>
    <property type="molecule type" value="Genomic_DNA"/>
</dbReference>
<dbReference type="AlphaFoldDB" id="A0A3B1BP64"/>